<feature type="repeat" description="PPR" evidence="3">
    <location>
        <begin position="304"/>
        <end position="338"/>
    </location>
</feature>
<dbReference type="Pfam" id="PF12854">
    <property type="entry name" value="PPR_1"/>
    <property type="match status" value="1"/>
</dbReference>
<dbReference type="STRING" id="56857.A0A200PQZ8"/>
<dbReference type="Proteomes" id="UP000195402">
    <property type="component" value="Unassembled WGS sequence"/>
</dbReference>
<dbReference type="Pfam" id="PF13041">
    <property type="entry name" value="PPR_2"/>
    <property type="match status" value="1"/>
</dbReference>
<protein>
    <submittedName>
        <fullName evidence="4">Pentatricopeptide repeat</fullName>
    </submittedName>
</protein>
<sequence length="561" mass="63315">MAFRTQRFLGLLTFCYSTRCNSVTLSPFSTLELPQTSVSGSKLLDDQMKHSPSTILNERFVLDELSDLLSINPKTLNHQPLIEASPEKQIEVSTVDRFLSPGEKLRGVFLQKLKGKAAIESALAATGVDLTVDVVAEVVNKGNLGGEAMVTFFNWAIKQPTIPKEIKTYDIILKALGRRKFFDFMEEIFSGMIKQGINPSSETLYIVMDSYARARRISKAIQLFGRLEEFGLKCDTESFNVLIECLCKRSHVGTANSFLSAMKGKVDFNSTTYNLIICGWAKSSRMNEVEGNLKAMLAYGLNPDCMTYGYLIEGLGKAGRVDDAVEIFNKMEEKGCLRDTFAYNAMIRNFVSVEDLDECMKYYKEMLGKDCSPNIDTFTILMSAFLKARRVADALELFDDMFVRGITPSMGTITSILEPLCSFGPPHAAMMIYKKARKEGCRMSLKAYKLLLMRLSRFGKCGMVLKLWDEMQECGYSSDMEVYEYVVNGLCNIGQLDNAVLVMEESLRKGFCPSKVIYSKLNNKLLNANKVDKAYKLFLKVKDARTCENARRFWRSNGWHF</sequence>
<accession>A0A200PQZ8</accession>
<keyword evidence="2" id="KW-0677">Repeat</keyword>
<dbReference type="Gene3D" id="1.25.40.10">
    <property type="entry name" value="Tetratricopeptide repeat domain"/>
    <property type="match status" value="3"/>
</dbReference>
<dbReference type="EMBL" id="MVGT01004289">
    <property type="protein sequence ID" value="OVA00632.1"/>
    <property type="molecule type" value="Genomic_DNA"/>
</dbReference>
<dbReference type="Pfam" id="PF01535">
    <property type="entry name" value="PPR"/>
    <property type="match status" value="4"/>
</dbReference>
<dbReference type="FunCoup" id="A0A200PQZ8">
    <property type="interactions" value="677"/>
</dbReference>
<reference evidence="4 5" key="1">
    <citation type="journal article" date="2017" name="Mol. Plant">
        <title>The Genome of Medicinal Plant Macleaya cordata Provides New Insights into Benzylisoquinoline Alkaloids Metabolism.</title>
        <authorList>
            <person name="Liu X."/>
            <person name="Liu Y."/>
            <person name="Huang P."/>
            <person name="Ma Y."/>
            <person name="Qing Z."/>
            <person name="Tang Q."/>
            <person name="Cao H."/>
            <person name="Cheng P."/>
            <person name="Zheng Y."/>
            <person name="Yuan Z."/>
            <person name="Zhou Y."/>
            <person name="Liu J."/>
            <person name="Tang Z."/>
            <person name="Zhuo Y."/>
            <person name="Zhang Y."/>
            <person name="Yu L."/>
            <person name="Huang J."/>
            <person name="Yang P."/>
            <person name="Peng Q."/>
            <person name="Zhang J."/>
            <person name="Jiang W."/>
            <person name="Zhang Z."/>
            <person name="Lin K."/>
            <person name="Ro D.K."/>
            <person name="Chen X."/>
            <person name="Xiong X."/>
            <person name="Shang Y."/>
            <person name="Huang S."/>
            <person name="Zeng J."/>
        </authorList>
    </citation>
    <scope>NUCLEOTIDE SEQUENCE [LARGE SCALE GENOMIC DNA]</scope>
    <source>
        <strain evidence="5">cv. BLH2017</strain>
        <tissue evidence="4">Root</tissue>
    </source>
</reference>
<evidence type="ECO:0000313" key="4">
    <source>
        <dbReference type="EMBL" id="OVA00632.1"/>
    </source>
</evidence>
<evidence type="ECO:0000313" key="5">
    <source>
        <dbReference type="Proteomes" id="UP000195402"/>
    </source>
</evidence>
<dbReference type="GO" id="GO:0003729">
    <property type="term" value="F:mRNA binding"/>
    <property type="evidence" value="ECO:0007669"/>
    <property type="project" value="TreeGrafter"/>
</dbReference>
<organism evidence="4 5">
    <name type="scientific">Macleaya cordata</name>
    <name type="common">Five-seeded plume-poppy</name>
    <name type="synonym">Bocconia cordata</name>
    <dbReference type="NCBI Taxonomy" id="56857"/>
    <lineage>
        <taxon>Eukaryota</taxon>
        <taxon>Viridiplantae</taxon>
        <taxon>Streptophyta</taxon>
        <taxon>Embryophyta</taxon>
        <taxon>Tracheophyta</taxon>
        <taxon>Spermatophyta</taxon>
        <taxon>Magnoliopsida</taxon>
        <taxon>Ranunculales</taxon>
        <taxon>Papaveraceae</taxon>
        <taxon>Papaveroideae</taxon>
        <taxon>Macleaya</taxon>
    </lineage>
</organism>
<name>A0A200PQZ8_MACCD</name>
<dbReference type="OMA" id="MLSDNCE"/>
<dbReference type="InterPro" id="IPR002885">
    <property type="entry name" value="PPR_rpt"/>
</dbReference>
<comment type="caution">
    <text evidence="4">The sequence shown here is derived from an EMBL/GenBank/DDBJ whole genome shotgun (WGS) entry which is preliminary data.</text>
</comment>
<evidence type="ECO:0000256" key="2">
    <source>
        <dbReference type="ARBA" id="ARBA00022737"/>
    </source>
</evidence>
<keyword evidence="5" id="KW-1185">Reference proteome</keyword>
<comment type="similarity">
    <text evidence="1">Belongs to the PPR family. P subfamily.</text>
</comment>
<evidence type="ECO:0000256" key="3">
    <source>
        <dbReference type="PROSITE-ProRule" id="PRU00708"/>
    </source>
</evidence>
<dbReference type="InterPro" id="IPR011990">
    <property type="entry name" value="TPR-like_helical_dom_sf"/>
</dbReference>
<proteinExistence type="inferred from homology"/>
<feature type="repeat" description="PPR" evidence="3">
    <location>
        <begin position="479"/>
        <end position="513"/>
    </location>
</feature>
<dbReference type="Pfam" id="PF13812">
    <property type="entry name" value="PPR_3"/>
    <property type="match status" value="1"/>
</dbReference>
<dbReference type="PANTHER" id="PTHR47938">
    <property type="entry name" value="RESPIRATORY COMPLEX I CHAPERONE (CIA84), PUTATIVE (AFU_ORTHOLOGUE AFUA_2G06020)-RELATED"/>
    <property type="match status" value="1"/>
</dbReference>
<feature type="repeat" description="PPR" evidence="3">
    <location>
        <begin position="165"/>
        <end position="199"/>
    </location>
</feature>
<gene>
    <name evidence="4" type="ORF">BVC80_9085g42</name>
</gene>
<dbReference type="InParanoid" id="A0A200PQZ8"/>
<dbReference type="PANTHER" id="PTHR47938:SF1">
    <property type="entry name" value="OS02G0304800 PROTEIN"/>
    <property type="match status" value="1"/>
</dbReference>
<dbReference type="AlphaFoldDB" id="A0A200PQZ8"/>
<feature type="repeat" description="PPR" evidence="3">
    <location>
        <begin position="339"/>
        <end position="373"/>
    </location>
</feature>
<feature type="repeat" description="PPR" evidence="3">
    <location>
        <begin position="374"/>
        <end position="408"/>
    </location>
</feature>
<dbReference type="PROSITE" id="PS51375">
    <property type="entry name" value="PPR"/>
    <property type="match status" value="7"/>
</dbReference>
<feature type="repeat" description="PPR" evidence="3">
    <location>
        <begin position="269"/>
        <end position="303"/>
    </location>
</feature>
<evidence type="ECO:0000256" key="1">
    <source>
        <dbReference type="ARBA" id="ARBA00007626"/>
    </source>
</evidence>
<feature type="repeat" description="PPR" evidence="3">
    <location>
        <begin position="200"/>
        <end position="234"/>
    </location>
</feature>
<dbReference type="NCBIfam" id="TIGR00756">
    <property type="entry name" value="PPR"/>
    <property type="match status" value="5"/>
</dbReference>
<dbReference type="OrthoDB" id="185373at2759"/>